<protein>
    <submittedName>
        <fullName evidence="5">RNA pseudouridine synthase</fullName>
    </submittedName>
</protein>
<organism evidence="5 6">
    <name type="scientific">Brucella oryzae</name>
    <dbReference type="NCBI Taxonomy" id="335286"/>
    <lineage>
        <taxon>Bacteria</taxon>
        <taxon>Pseudomonadati</taxon>
        <taxon>Pseudomonadota</taxon>
        <taxon>Alphaproteobacteria</taxon>
        <taxon>Hyphomicrobiales</taxon>
        <taxon>Brucellaceae</taxon>
        <taxon>Brucella/Ochrobactrum group</taxon>
        <taxon>Brucella</taxon>
    </lineage>
</organism>
<dbReference type="Gene3D" id="3.30.2350.10">
    <property type="entry name" value="Pseudouridine synthase"/>
    <property type="match status" value="1"/>
</dbReference>
<reference evidence="5 6" key="1">
    <citation type="submission" date="2018-02" db="EMBL/GenBank/DDBJ databases">
        <title>Draft genome sequence of Ochrobactrum oryzae found in Brazil.</title>
        <authorList>
            <person name="Cerdeira L."/>
            <person name="Andrade F."/>
            <person name="Zacariotto T."/>
            <person name="Barbosa B."/>
            <person name="Santos S."/>
            <person name="Cassetari V."/>
            <person name="Lincopan N."/>
        </authorList>
    </citation>
    <scope>NUCLEOTIDE SEQUENCE [LARGE SCALE GENOMIC DNA]</scope>
    <source>
        <strain evidence="5 6">OA447</strain>
    </source>
</reference>
<dbReference type="EMBL" id="PTRC01000241">
    <property type="protein sequence ID" value="PQA71458.1"/>
    <property type="molecule type" value="Genomic_DNA"/>
</dbReference>
<dbReference type="GO" id="GO:0008033">
    <property type="term" value="P:tRNA processing"/>
    <property type="evidence" value="ECO:0007669"/>
    <property type="project" value="UniProtKB-KW"/>
</dbReference>
<evidence type="ECO:0000256" key="2">
    <source>
        <dbReference type="ARBA" id="ARBA00022694"/>
    </source>
</evidence>
<feature type="domain" description="Pseudouridine synthase RsuA/RluA-like" evidence="4">
    <location>
        <begin position="5"/>
        <end position="118"/>
    </location>
</feature>
<dbReference type="Proteomes" id="UP000238493">
    <property type="component" value="Unassembled WGS sequence"/>
</dbReference>
<dbReference type="PANTHER" id="PTHR21600:SF91">
    <property type="entry name" value="DUAL-SPECIFICITY RNA PSEUDOURIDINE SYNTHASE RLUA"/>
    <property type="match status" value="1"/>
</dbReference>
<feature type="non-terminal residue" evidence="5">
    <location>
        <position position="123"/>
    </location>
</feature>
<proteinExistence type="inferred from homology"/>
<dbReference type="SUPFAM" id="SSF55120">
    <property type="entry name" value="Pseudouridine synthase"/>
    <property type="match status" value="1"/>
</dbReference>
<keyword evidence="3" id="KW-0413">Isomerase</keyword>
<sequence length="123" mass="13719">QAHLPEAQMINRVDKDTSGLVLMSLNGKAHAAIASQFEARTTEKSYRVVVWGRVEGDEGLIDLPLAIDLHNKPRHRGDLDHGKPAQTLWQVSDRHENPTRLPRFPLTGGTHQLRGHMKALGHV</sequence>
<dbReference type="InterPro" id="IPR050188">
    <property type="entry name" value="RluA_PseudoU_synthase"/>
</dbReference>
<accession>A0A2S7IU17</accession>
<name>A0A2S7IU17_9HYPH</name>
<gene>
    <name evidence="5" type="ORF">C3731_22115</name>
</gene>
<dbReference type="InterPro" id="IPR020103">
    <property type="entry name" value="PsdUridine_synth_cat_dom_sf"/>
</dbReference>
<evidence type="ECO:0000256" key="1">
    <source>
        <dbReference type="ARBA" id="ARBA00010876"/>
    </source>
</evidence>
<dbReference type="AlphaFoldDB" id="A0A2S7IU17"/>
<dbReference type="GO" id="GO:0000455">
    <property type="term" value="P:enzyme-directed rRNA pseudouridine synthesis"/>
    <property type="evidence" value="ECO:0007669"/>
    <property type="project" value="TreeGrafter"/>
</dbReference>
<dbReference type="PANTHER" id="PTHR21600">
    <property type="entry name" value="MITOCHONDRIAL RNA PSEUDOURIDINE SYNTHASE"/>
    <property type="match status" value="1"/>
</dbReference>
<dbReference type="InterPro" id="IPR006145">
    <property type="entry name" value="PsdUridine_synth_RsuA/RluA"/>
</dbReference>
<dbReference type="RefSeq" id="WP_245414847.1">
    <property type="nucleotide sequence ID" value="NZ_PTRC01000241.1"/>
</dbReference>
<dbReference type="GO" id="GO:0140098">
    <property type="term" value="F:catalytic activity, acting on RNA"/>
    <property type="evidence" value="ECO:0007669"/>
    <property type="project" value="UniProtKB-ARBA"/>
</dbReference>
<keyword evidence="6" id="KW-1185">Reference proteome</keyword>
<evidence type="ECO:0000256" key="3">
    <source>
        <dbReference type="ARBA" id="ARBA00023235"/>
    </source>
</evidence>
<comment type="caution">
    <text evidence="5">The sequence shown here is derived from an EMBL/GenBank/DDBJ whole genome shotgun (WGS) entry which is preliminary data.</text>
</comment>
<evidence type="ECO:0000313" key="6">
    <source>
        <dbReference type="Proteomes" id="UP000238493"/>
    </source>
</evidence>
<dbReference type="CDD" id="cd02869">
    <property type="entry name" value="PseudoU_synth_RluA_like"/>
    <property type="match status" value="1"/>
</dbReference>
<keyword evidence="2" id="KW-0819">tRNA processing</keyword>
<evidence type="ECO:0000313" key="5">
    <source>
        <dbReference type="EMBL" id="PQA71458.1"/>
    </source>
</evidence>
<dbReference type="GO" id="GO:0009982">
    <property type="term" value="F:pseudouridine synthase activity"/>
    <property type="evidence" value="ECO:0007669"/>
    <property type="project" value="InterPro"/>
</dbReference>
<dbReference type="Pfam" id="PF00849">
    <property type="entry name" value="PseudoU_synth_2"/>
    <property type="match status" value="1"/>
</dbReference>
<evidence type="ECO:0000259" key="4">
    <source>
        <dbReference type="Pfam" id="PF00849"/>
    </source>
</evidence>
<comment type="similarity">
    <text evidence="1">Belongs to the pseudouridine synthase RluA family.</text>
</comment>
<feature type="non-terminal residue" evidence="5">
    <location>
        <position position="1"/>
    </location>
</feature>
<dbReference type="GO" id="GO:0003723">
    <property type="term" value="F:RNA binding"/>
    <property type="evidence" value="ECO:0007669"/>
    <property type="project" value="InterPro"/>
</dbReference>